<organism evidence="1 2">
    <name type="scientific">Globodera rostochiensis</name>
    <name type="common">Golden nematode worm</name>
    <name type="synonym">Heterodera rostochiensis</name>
    <dbReference type="NCBI Taxonomy" id="31243"/>
    <lineage>
        <taxon>Eukaryota</taxon>
        <taxon>Metazoa</taxon>
        <taxon>Ecdysozoa</taxon>
        <taxon>Nematoda</taxon>
        <taxon>Chromadorea</taxon>
        <taxon>Rhabditida</taxon>
        <taxon>Tylenchina</taxon>
        <taxon>Tylenchomorpha</taxon>
        <taxon>Tylenchoidea</taxon>
        <taxon>Heteroderidae</taxon>
        <taxon>Heteroderinae</taxon>
        <taxon>Globodera</taxon>
    </lineage>
</organism>
<reference evidence="2" key="1">
    <citation type="submission" date="2022-11" db="UniProtKB">
        <authorList>
            <consortium name="WormBaseParasite"/>
        </authorList>
    </citation>
    <scope>IDENTIFICATION</scope>
</reference>
<proteinExistence type="predicted"/>
<dbReference type="AlphaFoldDB" id="A0A914HM54"/>
<dbReference type="WBParaSite" id="Gr19_v10_g2411.t1">
    <property type="protein sequence ID" value="Gr19_v10_g2411.t1"/>
    <property type="gene ID" value="Gr19_v10_g2411"/>
</dbReference>
<evidence type="ECO:0000313" key="2">
    <source>
        <dbReference type="WBParaSite" id="Gr19_v10_g2411.t1"/>
    </source>
</evidence>
<evidence type="ECO:0000313" key="1">
    <source>
        <dbReference type="Proteomes" id="UP000887572"/>
    </source>
</evidence>
<accession>A0A914HM54</accession>
<sequence length="75" mass="8358">MTPGCSSPTSHAIHLEWLDELLIPNAQPGRGQLSRRPKGEAESRSAGILCLHFHSWEIHPLHLRIEDDPMGKGEL</sequence>
<keyword evidence="1" id="KW-1185">Reference proteome</keyword>
<protein>
    <submittedName>
        <fullName evidence="2">Uncharacterized protein</fullName>
    </submittedName>
</protein>
<name>A0A914HM54_GLORO</name>
<dbReference type="Proteomes" id="UP000887572">
    <property type="component" value="Unplaced"/>
</dbReference>